<feature type="non-terminal residue" evidence="1">
    <location>
        <position position="1"/>
    </location>
</feature>
<sequence length="166" mass="19050">YYKVVRGVKTRCLQYYSFNSWRYYLQMEKGDSIYHTFHIKGLKEGQRYWIVNTAESDANPSLSISPILTRVHPGGPPFTTIRRPDAPGLVCSPSIDGNGLPCPDHYQTINEATPDEEESQLYTTGIGTTWRTDLYHIPDYAMEKRPIDQVHIVGRFKNIGSRPRLL</sequence>
<protein>
    <submittedName>
        <fullName evidence="1">Uncharacterized protein</fullName>
    </submittedName>
</protein>
<proteinExistence type="predicted"/>
<accession>X1Q7Z5</accession>
<name>X1Q7Z5_9ZZZZ</name>
<dbReference type="AlphaFoldDB" id="X1Q7Z5"/>
<dbReference type="EMBL" id="BARV01039641">
    <property type="protein sequence ID" value="GAI47175.1"/>
    <property type="molecule type" value="Genomic_DNA"/>
</dbReference>
<gene>
    <name evidence="1" type="ORF">S06H3_60695</name>
</gene>
<evidence type="ECO:0000313" key="1">
    <source>
        <dbReference type="EMBL" id="GAI47175.1"/>
    </source>
</evidence>
<comment type="caution">
    <text evidence="1">The sequence shown here is derived from an EMBL/GenBank/DDBJ whole genome shotgun (WGS) entry which is preliminary data.</text>
</comment>
<reference evidence="1" key="1">
    <citation type="journal article" date="2014" name="Front. Microbiol.">
        <title>High frequency of phylogenetically diverse reductive dehalogenase-homologous genes in deep subseafloor sedimentary metagenomes.</title>
        <authorList>
            <person name="Kawai M."/>
            <person name="Futagami T."/>
            <person name="Toyoda A."/>
            <person name="Takaki Y."/>
            <person name="Nishi S."/>
            <person name="Hori S."/>
            <person name="Arai W."/>
            <person name="Tsubouchi T."/>
            <person name="Morono Y."/>
            <person name="Uchiyama I."/>
            <person name="Ito T."/>
            <person name="Fujiyama A."/>
            <person name="Inagaki F."/>
            <person name="Takami H."/>
        </authorList>
    </citation>
    <scope>NUCLEOTIDE SEQUENCE</scope>
    <source>
        <strain evidence="1">Expedition CK06-06</strain>
    </source>
</reference>
<organism evidence="1">
    <name type="scientific">marine sediment metagenome</name>
    <dbReference type="NCBI Taxonomy" id="412755"/>
    <lineage>
        <taxon>unclassified sequences</taxon>
        <taxon>metagenomes</taxon>
        <taxon>ecological metagenomes</taxon>
    </lineage>
</organism>